<dbReference type="Gene3D" id="1.10.150.130">
    <property type="match status" value="1"/>
</dbReference>
<dbReference type="InterPro" id="IPR010998">
    <property type="entry name" value="Integrase_recombinase_N"/>
</dbReference>
<dbReference type="PROSITE" id="PS51898">
    <property type="entry name" value="TYR_RECOMBINASE"/>
    <property type="match status" value="1"/>
</dbReference>
<dbReference type="Proteomes" id="UP001523543">
    <property type="component" value="Unassembled WGS sequence"/>
</dbReference>
<evidence type="ECO:0000256" key="1">
    <source>
        <dbReference type="ARBA" id="ARBA00008857"/>
    </source>
</evidence>
<organism evidence="7 8">
    <name type="scientific">Acetobacter cerevisiae</name>
    <dbReference type="NCBI Taxonomy" id="178900"/>
    <lineage>
        <taxon>Bacteria</taxon>
        <taxon>Pseudomonadati</taxon>
        <taxon>Pseudomonadota</taxon>
        <taxon>Alphaproteobacteria</taxon>
        <taxon>Acetobacterales</taxon>
        <taxon>Acetobacteraceae</taxon>
        <taxon>Acetobacter</taxon>
    </lineage>
</organism>
<evidence type="ECO:0000256" key="4">
    <source>
        <dbReference type="ARBA" id="ARBA00023172"/>
    </source>
</evidence>
<keyword evidence="2" id="KW-0229">DNA integration</keyword>
<dbReference type="RefSeq" id="WP_253551186.1">
    <property type="nucleotide sequence ID" value="NZ_JAMYZR010000065.1"/>
</dbReference>
<dbReference type="InterPro" id="IPR011010">
    <property type="entry name" value="DNA_brk_join_enz"/>
</dbReference>
<evidence type="ECO:0000256" key="5">
    <source>
        <dbReference type="SAM" id="MobiDB-lite"/>
    </source>
</evidence>
<dbReference type="CDD" id="cd00796">
    <property type="entry name" value="INT_Rci_Hp1_C"/>
    <property type="match status" value="1"/>
</dbReference>
<feature type="domain" description="Tyr recombinase" evidence="6">
    <location>
        <begin position="156"/>
        <end position="354"/>
    </location>
</feature>
<keyword evidence="3" id="KW-0238">DNA-binding</keyword>
<accession>A0ABT1EV22</accession>
<protein>
    <submittedName>
        <fullName evidence="7">Site-specific integrase</fullName>
    </submittedName>
</protein>
<comment type="caution">
    <text evidence="7">The sequence shown here is derived from an EMBL/GenBank/DDBJ whole genome shotgun (WGS) entry which is preliminary data.</text>
</comment>
<evidence type="ECO:0000256" key="3">
    <source>
        <dbReference type="ARBA" id="ARBA00023125"/>
    </source>
</evidence>
<dbReference type="SUPFAM" id="SSF56349">
    <property type="entry name" value="DNA breaking-rejoining enzymes"/>
    <property type="match status" value="1"/>
</dbReference>
<dbReference type="InterPro" id="IPR002104">
    <property type="entry name" value="Integrase_catalytic"/>
</dbReference>
<keyword evidence="4" id="KW-0233">DNA recombination</keyword>
<sequence length="422" mass="48175">MPLKLVTVAHHRNFYVRGTVGGRRIYESTRTGDRKEAEQYLSKRHTELWTEHIYGRRAVVTFRQAMTAYLEAEQRSPATQRYLERLLAYFGDAQLSKITQASVDKACQSILTDAASARATTKIRSVITPLRSVLEFAAIRGWCDRPAFKGPKTQKARTAFLRPEEATRLVQAAAPHLQPLLIFLIGTGCRMSEAMELDWHSVDLKGARCVVWQKQGNERHVDLPPAVIRALTSLPWREDRLFRPGGQKKASNEAYHDSGRQYGGQIKSGWSYACKRAGLSGTVRRWTPKGARREKEWFVPEITPHGLRHTWASWHYCVHKDIMRLQYDGGWSTVAMVSRYAKLMPDVYQDEIIRWWQDGPEGLEWLEGERSPSGAESVQNEQAANIPPPEDNTLLLARALLVAQEIIERQQQCIRELRVGCI</sequence>
<proteinExistence type="inferred from homology"/>
<dbReference type="InterPro" id="IPR013762">
    <property type="entry name" value="Integrase-like_cat_sf"/>
</dbReference>
<evidence type="ECO:0000259" key="6">
    <source>
        <dbReference type="PROSITE" id="PS51898"/>
    </source>
</evidence>
<evidence type="ECO:0000313" key="8">
    <source>
        <dbReference type="Proteomes" id="UP001523543"/>
    </source>
</evidence>
<feature type="compositionally biased region" description="Polar residues" evidence="5">
    <location>
        <begin position="374"/>
        <end position="383"/>
    </location>
</feature>
<comment type="similarity">
    <text evidence="1">Belongs to the 'phage' integrase family.</text>
</comment>
<keyword evidence="8" id="KW-1185">Reference proteome</keyword>
<dbReference type="Pfam" id="PF00589">
    <property type="entry name" value="Phage_integrase"/>
    <property type="match status" value="1"/>
</dbReference>
<dbReference type="PANTHER" id="PTHR30349:SF64">
    <property type="entry name" value="PROPHAGE INTEGRASE INTD-RELATED"/>
    <property type="match status" value="1"/>
</dbReference>
<dbReference type="InterPro" id="IPR050090">
    <property type="entry name" value="Tyrosine_recombinase_XerCD"/>
</dbReference>
<feature type="region of interest" description="Disordered" evidence="5">
    <location>
        <begin position="367"/>
        <end position="388"/>
    </location>
</feature>
<reference evidence="7 8" key="1">
    <citation type="submission" date="2022-06" db="EMBL/GenBank/DDBJ databases">
        <title>Acetobacer genomes from food samples.</title>
        <authorList>
            <person name="Sombolestani A."/>
        </authorList>
    </citation>
    <scope>NUCLEOTIDE SEQUENCE [LARGE SCALE GENOMIC DNA]</scope>
    <source>
        <strain evidence="7 8">R-83281</strain>
    </source>
</reference>
<dbReference type="EMBL" id="JAMYZR010000065">
    <property type="protein sequence ID" value="MCP1247231.1"/>
    <property type="molecule type" value="Genomic_DNA"/>
</dbReference>
<evidence type="ECO:0000256" key="2">
    <source>
        <dbReference type="ARBA" id="ARBA00022908"/>
    </source>
</evidence>
<evidence type="ECO:0000313" key="7">
    <source>
        <dbReference type="EMBL" id="MCP1247231.1"/>
    </source>
</evidence>
<dbReference type="PANTHER" id="PTHR30349">
    <property type="entry name" value="PHAGE INTEGRASE-RELATED"/>
    <property type="match status" value="1"/>
</dbReference>
<dbReference type="Gene3D" id="1.10.443.10">
    <property type="entry name" value="Intergrase catalytic core"/>
    <property type="match status" value="1"/>
</dbReference>
<gene>
    <name evidence="7" type="ORF">NKW54_15005</name>
</gene>
<name>A0ABT1EV22_9PROT</name>